<dbReference type="GO" id="GO:0042981">
    <property type="term" value="P:regulation of apoptotic process"/>
    <property type="evidence" value="ECO:0007669"/>
    <property type="project" value="InterPro"/>
</dbReference>
<protein>
    <recommendedName>
        <fullName evidence="24">Receptor-interacting serine/threonine-protein kinase 2</fullName>
        <ecNumber evidence="5">2.7.11.1</ecNumber>
    </recommendedName>
    <alternativeName>
        <fullName evidence="25">Tyrosine-protein kinase RIPK2</fullName>
    </alternativeName>
</protein>
<keyword evidence="20" id="KW-1064">Adaptive immunity</keyword>
<evidence type="ECO:0000256" key="12">
    <source>
        <dbReference type="ARBA" id="ARBA00022679"/>
    </source>
</evidence>
<keyword evidence="17" id="KW-0067">ATP-binding</keyword>
<evidence type="ECO:0000313" key="29">
    <source>
        <dbReference type="Ensembl" id="ENSGWIP00000005141.1"/>
    </source>
</evidence>
<keyword evidence="7" id="KW-0963">Cytoplasm</keyword>
<keyword evidence="14" id="KW-0547">Nucleotide-binding</keyword>
<feature type="compositionally biased region" description="Polar residues" evidence="26">
    <location>
        <begin position="394"/>
        <end position="410"/>
    </location>
</feature>
<evidence type="ECO:0000256" key="16">
    <source>
        <dbReference type="ARBA" id="ARBA00022824"/>
    </source>
</evidence>
<dbReference type="InterPro" id="IPR051681">
    <property type="entry name" value="Ser/Thr_Kinases-Pseudokinases"/>
</dbReference>
<dbReference type="PANTHER" id="PTHR44329:SF9">
    <property type="entry name" value="RECEPTOR-INTERACTING SERINE_THREONINE-PROTEIN KINASE 2"/>
    <property type="match status" value="1"/>
</dbReference>
<keyword evidence="30" id="KW-1185">Reference proteome</keyword>
<dbReference type="PROSITE" id="PS50209">
    <property type="entry name" value="CARD"/>
    <property type="match status" value="1"/>
</dbReference>
<keyword evidence="8" id="KW-1017">Isopeptide bond</keyword>
<evidence type="ECO:0000256" key="5">
    <source>
        <dbReference type="ARBA" id="ARBA00012513"/>
    </source>
</evidence>
<dbReference type="GO" id="GO:0005829">
    <property type="term" value="C:cytosol"/>
    <property type="evidence" value="ECO:0007669"/>
    <property type="project" value="UniProtKB-ARBA"/>
</dbReference>
<comment type="catalytic activity">
    <reaction evidence="23">
        <text>L-seryl-[protein] + ATP = O-phospho-L-seryl-[protein] + ADP + H(+)</text>
        <dbReference type="Rhea" id="RHEA:17989"/>
        <dbReference type="Rhea" id="RHEA-COMP:9863"/>
        <dbReference type="Rhea" id="RHEA-COMP:11604"/>
        <dbReference type="ChEBI" id="CHEBI:15378"/>
        <dbReference type="ChEBI" id="CHEBI:29999"/>
        <dbReference type="ChEBI" id="CHEBI:30616"/>
        <dbReference type="ChEBI" id="CHEBI:83421"/>
        <dbReference type="ChEBI" id="CHEBI:456216"/>
        <dbReference type="EC" id="2.7.11.1"/>
    </reaction>
</comment>
<evidence type="ECO:0000256" key="15">
    <source>
        <dbReference type="ARBA" id="ARBA00022777"/>
    </source>
</evidence>
<evidence type="ECO:0000256" key="19">
    <source>
        <dbReference type="ARBA" id="ARBA00022859"/>
    </source>
</evidence>
<dbReference type="InterPro" id="IPR011029">
    <property type="entry name" value="DEATH-like_dom_sf"/>
</dbReference>
<dbReference type="Gene3D" id="1.10.510.10">
    <property type="entry name" value="Transferase(Phosphotransferase) domain 1"/>
    <property type="match status" value="1"/>
</dbReference>
<evidence type="ECO:0000256" key="20">
    <source>
        <dbReference type="ARBA" id="ARBA00023130"/>
    </source>
</evidence>
<evidence type="ECO:0000256" key="11">
    <source>
        <dbReference type="ARBA" id="ARBA00022588"/>
    </source>
</evidence>
<dbReference type="InterPro" id="IPR001245">
    <property type="entry name" value="Ser-Thr/Tyr_kinase_cat_dom"/>
</dbReference>
<feature type="region of interest" description="Disordered" evidence="26">
    <location>
        <begin position="335"/>
        <end position="359"/>
    </location>
</feature>
<keyword evidence="19" id="KW-0391">Immunity</keyword>
<dbReference type="SUPFAM" id="SSF56112">
    <property type="entry name" value="Protein kinase-like (PK-like)"/>
    <property type="match status" value="1"/>
</dbReference>
<evidence type="ECO:0000256" key="21">
    <source>
        <dbReference type="ARBA" id="ARBA00023136"/>
    </source>
</evidence>
<evidence type="ECO:0000256" key="1">
    <source>
        <dbReference type="ARBA" id="ARBA00004202"/>
    </source>
</evidence>
<dbReference type="GO" id="GO:0070427">
    <property type="term" value="P:nucleotide-binding oligomerization domain containing 1 signaling pathway"/>
    <property type="evidence" value="ECO:0007669"/>
    <property type="project" value="UniProtKB-ARBA"/>
</dbReference>
<comment type="similarity">
    <text evidence="4">Belongs to the protein kinase superfamily. TKL Ser/Thr protein kinase family.</text>
</comment>
<dbReference type="GeneID" id="114479264"/>
<evidence type="ECO:0000259" key="27">
    <source>
        <dbReference type="PROSITE" id="PS50011"/>
    </source>
</evidence>
<reference evidence="29" key="2">
    <citation type="submission" date="2025-08" db="UniProtKB">
        <authorList>
            <consortium name="Ensembl"/>
        </authorList>
    </citation>
    <scope>IDENTIFICATION</scope>
</reference>
<evidence type="ECO:0000256" key="26">
    <source>
        <dbReference type="SAM" id="MobiDB-lite"/>
    </source>
</evidence>
<evidence type="ECO:0000256" key="2">
    <source>
        <dbReference type="ARBA" id="ARBA00004240"/>
    </source>
</evidence>
<keyword evidence="15" id="KW-0418">Kinase</keyword>
<evidence type="ECO:0000256" key="7">
    <source>
        <dbReference type="ARBA" id="ARBA00022490"/>
    </source>
</evidence>
<dbReference type="InterPro" id="IPR001315">
    <property type="entry name" value="CARD"/>
</dbReference>
<keyword evidence="10" id="KW-0597">Phosphoprotein</keyword>
<dbReference type="GO" id="GO:0005886">
    <property type="term" value="C:plasma membrane"/>
    <property type="evidence" value="ECO:0007669"/>
    <property type="project" value="UniProtKB-SubCell"/>
</dbReference>
<dbReference type="InterPro" id="IPR000719">
    <property type="entry name" value="Prot_kinase_dom"/>
</dbReference>
<evidence type="ECO:0000256" key="25">
    <source>
        <dbReference type="ARBA" id="ARBA00075761"/>
    </source>
</evidence>
<dbReference type="SUPFAM" id="SSF47986">
    <property type="entry name" value="DEATH domain"/>
    <property type="match status" value="1"/>
</dbReference>
<reference evidence="29" key="3">
    <citation type="submission" date="2025-09" db="UniProtKB">
        <authorList>
            <consortium name="Ensembl"/>
        </authorList>
    </citation>
    <scope>IDENTIFICATION</scope>
</reference>
<reference evidence="29" key="1">
    <citation type="submission" date="2020-06" db="EMBL/GenBank/DDBJ databases">
        <authorList>
            <consortium name="Wellcome Sanger Institute Data Sharing"/>
        </authorList>
    </citation>
    <scope>NUCLEOTIDE SEQUENCE [LARGE SCALE GENOMIC DNA]</scope>
</reference>
<dbReference type="Pfam" id="PF07714">
    <property type="entry name" value="PK_Tyr_Ser-Thr"/>
    <property type="match status" value="1"/>
</dbReference>
<organism evidence="29 30">
    <name type="scientific">Gouania willdenowi</name>
    <name type="common">Blunt-snouted clingfish</name>
    <name type="synonym">Lepadogaster willdenowi</name>
    <dbReference type="NCBI Taxonomy" id="441366"/>
    <lineage>
        <taxon>Eukaryota</taxon>
        <taxon>Metazoa</taxon>
        <taxon>Chordata</taxon>
        <taxon>Craniata</taxon>
        <taxon>Vertebrata</taxon>
        <taxon>Euteleostomi</taxon>
        <taxon>Actinopterygii</taxon>
        <taxon>Neopterygii</taxon>
        <taxon>Teleostei</taxon>
        <taxon>Neoteleostei</taxon>
        <taxon>Acanthomorphata</taxon>
        <taxon>Ovalentaria</taxon>
        <taxon>Blenniimorphae</taxon>
        <taxon>Blenniiformes</taxon>
        <taxon>Gobiesocoidei</taxon>
        <taxon>Gobiesocidae</taxon>
        <taxon>Gobiesocinae</taxon>
        <taxon>Gouania</taxon>
    </lineage>
</organism>
<dbReference type="PROSITE" id="PS00108">
    <property type="entry name" value="PROTEIN_KINASE_ST"/>
    <property type="match status" value="1"/>
</dbReference>
<name>A0A8C5DGV0_GOUWI</name>
<dbReference type="FunFam" id="1.10.510.10:FF:000288">
    <property type="entry name" value="Receptor-interacting serine/threonine-protein kinase 2"/>
    <property type="match status" value="1"/>
</dbReference>
<keyword evidence="16" id="KW-0256">Endoplasmic reticulum</keyword>
<dbReference type="GO" id="GO:0140895">
    <property type="term" value="P:cell surface toll-like receptor signaling pathway"/>
    <property type="evidence" value="ECO:0007669"/>
    <property type="project" value="UniProtKB-ARBA"/>
</dbReference>
<dbReference type="FunFam" id="1.10.533.10:FF:000037">
    <property type="entry name" value="Receptor-interacting serine/threonine-protein kinase 2"/>
    <property type="match status" value="1"/>
</dbReference>
<dbReference type="GO" id="GO:0043123">
    <property type="term" value="P:positive regulation of canonical NF-kappaB signal transduction"/>
    <property type="evidence" value="ECO:0007669"/>
    <property type="project" value="UniProtKB-ARBA"/>
</dbReference>
<dbReference type="GO" id="GO:0006915">
    <property type="term" value="P:apoptotic process"/>
    <property type="evidence" value="ECO:0007669"/>
    <property type="project" value="UniProtKB-KW"/>
</dbReference>
<dbReference type="EC" id="2.7.11.1" evidence="5"/>
<dbReference type="GO" id="GO:0005783">
    <property type="term" value="C:endoplasmic reticulum"/>
    <property type="evidence" value="ECO:0007669"/>
    <property type="project" value="UniProtKB-SubCell"/>
</dbReference>
<evidence type="ECO:0000256" key="22">
    <source>
        <dbReference type="ARBA" id="ARBA00047899"/>
    </source>
</evidence>
<dbReference type="Pfam" id="PF00619">
    <property type="entry name" value="CARD"/>
    <property type="match status" value="1"/>
</dbReference>
<dbReference type="GO" id="GO:0001819">
    <property type="term" value="P:positive regulation of cytokine production"/>
    <property type="evidence" value="ECO:0007669"/>
    <property type="project" value="UniProtKB-ARBA"/>
</dbReference>
<evidence type="ECO:0000256" key="9">
    <source>
        <dbReference type="ARBA" id="ARBA00022527"/>
    </source>
</evidence>
<evidence type="ECO:0000256" key="23">
    <source>
        <dbReference type="ARBA" id="ARBA00048679"/>
    </source>
</evidence>
<feature type="domain" description="CARD" evidence="28">
    <location>
        <begin position="457"/>
        <end position="526"/>
    </location>
</feature>
<evidence type="ECO:0000256" key="13">
    <source>
        <dbReference type="ARBA" id="ARBA00022703"/>
    </source>
</evidence>
<comment type="subcellular location">
    <subcellularLocation>
        <location evidence="1">Cell membrane</location>
        <topology evidence="1">Peripheral membrane protein</topology>
    </subcellularLocation>
    <subcellularLocation>
        <location evidence="3">Cytoplasm</location>
    </subcellularLocation>
    <subcellularLocation>
        <location evidence="2">Endoplasmic reticulum</location>
    </subcellularLocation>
</comment>
<keyword evidence="12" id="KW-0808">Transferase</keyword>
<feature type="region of interest" description="Disordered" evidence="26">
    <location>
        <begin position="389"/>
        <end position="411"/>
    </location>
</feature>
<keyword evidence="9" id="KW-0723">Serine/threonine-protein kinase</keyword>
<evidence type="ECO:0000256" key="6">
    <source>
        <dbReference type="ARBA" id="ARBA00022475"/>
    </source>
</evidence>
<accession>A0A8C5DGV0</accession>
<evidence type="ECO:0000256" key="10">
    <source>
        <dbReference type="ARBA" id="ARBA00022553"/>
    </source>
</evidence>
<evidence type="ECO:0000313" key="30">
    <source>
        <dbReference type="Proteomes" id="UP000694680"/>
    </source>
</evidence>
<dbReference type="PROSITE" id="PS50011">
    <property type="entry name" value="PROTEIN_KINASE_DOM"/>
    <property type="match status" value="1"/>
</dbReference>
<keyword evidence="6" id="KW-1003">Cell membrane</keyword>
<evidence type="ECO:0000256" key="17">
    <source>
        <dbReference type="ARBA" id="ARBA00022840"/>
    </source>
</evidence>
<dbReference type="GO" id="GO:0045087">
    <property type="term" value="P:innate immune response"/>
    <property type="evidence" value="ECO:0007669"/>
    <property type="project" value="UniProtKB-KW"/>
</dbReference>
<dbReference type="GO" id="GO:0002250">
    <property type="term" value="P:adaptive immune response"/>
    <property type="evidence" value="ECO:0007669"/>
    <property type="project" value="UniProtKB-KW"/>
</dbReference>
<dbReference type="GO" id="GO:0005524">
    <property type="term" value="F:ATP binding"/>
    <property type="evidence" value="ECO:0007669"/>
    <property type="project" value="UniProtKB-KW"/>
</dbReference>
<dbReference type="GO" id="GO:0080090">
    <property type="term" value="P:regulation of primary metabolic process"/>
    <property type="evidence" value="ECO:0007669"/>
    <property type="project" value="UniProtKB-ARBA"/>
</dbReference>
<proteinExistence type="inferred from homology"/>
<dbReference type="OrthoDB" id="339325at2759"/>
<evidence type="ECO:0000256" key="14">
    <source>
        <dbReference type="ARBA" id="ARBA00022741"/>
    </source>
</evidence>
<dbReference type="RefSeq" id="XP_028328653.1">
    <property type="nucleotide sequence ID" value="XM_028472852.1"/>
</dbReference>
<comment type="catalytic activity">
    <reaction evidence="22">
        <text>L-threonyl-[protein] + ATP = O-phospho-L-threonyl-[protein] + ADP + H(+)</text>
        <dbReference type="Rhea" id="RHEA:46608"/>
        <dbReference type="Rhea" id="RHEA-COMP:11060"/>
        <dbReference type="Rhea" id="RHEA-COMP:11605"/>
        <dbReference type="ChEBI" id="CHEBI:15378"/>
        <dbReference type="ChEBI" id="CHEBI:30013"/>
        <dbReference type="ChEBI" id="CHEBI:30616"/>
        <dbReference type="ChEBI" id="CHEBI:61977"/>
        <dbReference type="ChEBI" id="CHEBI:456216"/>
        <dbReference type="EC" id="2.7.11.1"/>
    </reaction>
</comment>
<keyword evidence="13" id="KW-0053">Apoptosis</keyword>
<keyword evidence="11" id="KW-0399">Innate immunity</keyword>
<dbReference type="GO" id="GO:0004706">
    <property type="term" value="F:JUN kinase kinase kinase activity"/>
    <property type="evidence" value="ECO:0007669"/>
    <property type="project" value="TreeGrafter"/>
</dbReference>
<evidence type="ECO:0000256" key="24">
    <source>
        <dbReference type="ARBA" id="ARBA00071069"/>
    </source>
</evidence>
<dbReference type="GO" id="GO:0071225">
    <property type="term" value="P:cellular response to muramyl dipeptide"/>
    <property type="evidence" value="ECO:0007669"/>
    <property type="project" value="UniProtKB-ARBA"/>
</dbReference>
<sequence>MNRTAAPGCMDTGCLSSTLPEIPYQKLTDLYYLNKGGFAQVFKAQHSDWRTTVAVKCLRLDGPLGNRERNSLLKEAEILHKSRFNHVIQVLGVCNQPEFFCIVTEFMSNGSLDMLLHEKDTYPVVAWSLRVRILYEIALGVNFLHNMNPPLLHHDLKLQNILLDAEYHVKVAGFGLAKWHRLSGGGESSSKPCENEGTGFYMPPEEYKAFMKHDMYSYAIVMWEVLSRQNPFEEETNVCGARPDTSLSTLPSSIPSRETLVSIMTQGWTPNHNQRPSFQQCLIKMEPVVRSFNDIDFLEGVLEIKRSEMQKSYCVSAPNEKTNVLSAEETRKMRKESVIPWPESCPSEHSSTSSQDTEMSQPCMLTSIIPPDISKLSLPPSFLDPPGPLMDEQSAASTNGFPSSKLNNLNEPDVTKCEKRVEESTLIAMQKPHPQPTEYPFALQPDSPSQGPCSSWIKARRENIVAQMTDACLNQILDALLARSLLMHEDYELVSNKPTRTAKVRQLVDTCYKQDEEFCYVVVHKLHINKQKGLVPYPPEVMSGTSLSPLSLSLNISRN</sequence>
<evidence type="ECO:0000256" key="8">
    <source>
        <dbReference type="ARBA" id="ARBA00022499"/>
    </source>
</evidence>
<dbReference type="Proteomes" id="UP000694680">
    <property type="component" value="Chromosome 17"/>
</dbReference>
<dbReference type="AlphaFoldDB" id="A0A8C5DGV0"/>
<dbReference type="GO" id="GO:0042742">
    <property type="term" value="P:defense response to bacterium"/>
    <property type="evidence" value="ECO:0007669"/>
    <property type="project" value="UniProtKB-ARBA"/>
</dbReference>
<feature type="domain" description="Protein kinase" evidence="27">
    <location>
        <begin position="27"/>
        <end position="289"/>
    </location>
</feature>
<dbReference type="InterPro" id="IPR011009">
    <property type="entry name" value="Kinase-like_dom_sf"/>
</dbReference>
<evidence type="ECO:0000259" key="28">
    <source>
        <dbReference type="PROSITE" id="PS50209"/>
    </source>
</evidence>
<keyword evidence="18" id="KW-0832">Ubl conjugation</keyword>
<dbReference type="InterPro" id="IPR008271">
    <property type="entry name" value="Ser/Thr_kinase_AS"/>
</dbReference>
<dbReference type="CTD" id="8767"/>
<feature type="compositionally biased region" description="Low complexity" evidence="26">
    <location>
        <begin position="342"/>
        <end position="354"/>
    </location>
</feature>
<dbReference type="Gene3D" id="1.10.533.10">
    <property type="entry name" value="Death Domain, Fas"/>
    <property type="match status" value="1"/>
</dbReference>
<evidence type="ECO:0000256" key="4">
    <source>
        <dbReference type="ARBA" id="ARBA00005843"/>
    </source>
</evidence>
<dbReference type="PANTHER" id="PTHR44329">
    <property type="entry name" value="SERINE/THREONINE-PROTEIN KINASE TNNI3K-RELATED"/>
    <property type="match status" value="1"/>
</dbReference>
<dbReference type="GO" id="GO:0070431">
    <property type="term" value="P:nucleotide-binding oligomerization domain containing 2 signaling pathway"/>
    <property type="evidence" value="ECO:0007669"/>
    <property type="project" value="UniProtKB-ARBA"/>
</dbReference>
<keyword evidence="21" id="KW-0472">Membrane</keyword>
<dbReference type="Ensembl" id="ENSGWIT00000005498.1">
    <property type="protein sequence ID" value="ENSGWIP00000005141.1"/>
    <property type="gene ID" value="ENSGWIG00000002714.1"/>
</dbReference>
<dbReference type="SMART" id="SM00220">
    <property type="entry name" value="S_TKc"/>
    <property type="match status" value="1"/>
</dbReference>
<gene>
    <name evidence="29" type="primary">ripk2</name>
</gene>
<evidence type="ECO:0000256" key="18">
    <source>
        <dbReference type="ARBA" id="ARBA00022843"/>
    </source>
</evidence>
<evidence type="ECO:0000256" key="3">
    <source>
        <dbReference type="ARBA" id="ARBA00004496"/>
    </source>
</evidence>